<dbReference type="PROSITE" id="PS00028">
    <property type="entry name" value="ZINC_FINGER_C2H2_1"/>
    <property type="match status" value="1"/>
</dbReference>
<dbReference type="Pfam" id="PF22938">
    <property type="entry name" value="Integrase_p58_C"/>
    <property type="match status" value="1"/>
</dbReference>
<evidence type="ECO:0000313" key="4">
    <source>
        <dbReference type="Proteomes" id="UP000683360"/>
    </source>
</evidence>
<dbReference type="SMART" id="SM00355">
    <property type="entry name" value="ZnF_C2H2"/>
    <property type="match status" value="3"/>
</dbReference>
<reference evidence="3" key="1">
    <citation type="submission" date="2021-03" db="EMBL/GenBank/DDBJ databases">
        <authorList>
            <person name="Bekaert M."/>
        </authorList>
    </citation>
    <scope>NUCLEOTIDE SEQUENCE</scope>
</reference>
<dbReference type="AlphaFoldDB" id="A0A8S3SI86"/>
<dbReference type="Proteomes" id="UP000683360">
    <property type="component" value="Unassembled WGS sequence"/>
</dbReference>
<evidence type="ECO:0000259" key="2">
    <source>
        <dbReference type="PROSITE" id="PS50157"/>
    </source>
</evidence>
<organism evidence="3 4">
    <name type="scientific">Mytilus edulis</name>
    <name type="common">Blue mussel</name>
    <dbReference type="NCBI Taxonomy" id="6550"/>
    <lineage>
        <taxon>Eukaryota</taxon>
        <taxon>Metazoa</taxon>
        <taxon>Spiralia</taxon>
        <taxon>Lophotrochozoa</taxon>
        <taxon>Mollusca</taxon>
        <taxon>Bivalvia</taxon>
        <taxon>Autobranchia</taxon>
        <taxon>Pteriomorphia</taxon>
        <taxon>Mytilida</taxon>
        <taxon>Mytiloidea</taxon>
        <taxon>Mytilidae</taxon>
        <taxon>Mytilinae</taxon>
        <taxon>Mytilus</taxon>
    </lineage>
</organism>
<evidence type="ECO:0000313" key="3">
    <source>
        <dbReference type="EMBL" id="CAG2219953.1"/>
    </source>
</evidence>
<dbReference type="EMBL" id="CAJPWZ010001647">
    <property type="protein sequence ID" value="CAG2219953.1"/>
    <property type="molecule type" value="Genomic_DNA"/>
</dbReference>
<dbReference type="InterPro" id="IPR013087">
    <property type="entry name" value="Znf_C2H2_type"/>
</dbReference>
<name>A0A8S3SI86_MYTED</name>
<keyword evidence="1" id="KW-0479">Metal-binding</keyword>
<protein>
    <recommendedName>
        <fullName evidence="2">C2H2-type domain-containing protein</fullName>
    </recommendedName>
</protein>
<accession>A0A8S3SI86</accession>
<sequence>MTVTSPATASSKSERTIEWAASRQKKNYDRGAKPRAFDEGSFVWRWYPPKAGLKLALGWTGPYHVEKKLSDVLYKIRLLPERRFLVVHVDHLKSYTGLNRPNGWEIEESELDNSFVELPDETENIDFADDLNSSTEIPSLNTPDARVNNDIPVDDRPIRFIMAEIDSIIIDVDDHEMMSLDKDLRLPWPSNGMSCDVKDCSDYIYSSYNSYIKHWKKYHRAEIQILQYDLRDIWPSEGMCCEVVGCTGPILKTHAKYTAHWKLKHVTQINVFSCPHKCKQKYAEKWKMNRHLKLIHKYNTDMVSAIEIPVSKEENMHYVCPGNVLYRKVSKVNTEARDAARKARQDHIREQNLPVRDQPSGDLQVCRGHYVDFNNNLTEA</sequence>
<dbReference type="PROSITE" id="PS50157">
    <property type="entry name" value="ZINC_FINGER_C2H2_2"/>
    <property type="match status" value="1"/>
</dbReference>
<keyword evidence="1" id="KW-0862">Zinc</keyword>
<gene>
    <name evidence="3" type="ORF">MEDL_33466</name>
</gene>
<keyword evidence="1" id="KW-0863">Zinc-finger</keyword>
<proteinExistence type="predicted"/>
<comment type="caution">
    <text evidence="3">The sequence shown here is derived from an EMBL/GenBank/DDBJ whole genome shotgun (WGS) entry which is preliminary data.</text>
</comment>
<evidence type="ECO:0000256" key="1">
    <source>
        <dbReference type="PROSITE-ProRule" id="PRU00042"/>
    </source>
</evidence>
<dbReference type="OrthoDB" id="417598at2759"/>
<dbReference type="InterPro" id="IPR054465">
    <property type="entry name" value="Integrase_p58-like_C"/>
</dbReference>
<dbReference type="GO" id="GO:0008270">
    <property type="term" value="F:zinc ion binding"/>
    <property type="evidence" value="ECO:0007669"/>
    <property type="project" value="UniProtKB-KW"/>
</dbReference>
<feature type="domain" description="C2H2-type" evidence="2">
    <location>
        <begin position="272"/>
        <end position="301"/>
    </location>
</feature>
<keyword evidence="4" id="KW-1185">Reference proteome</keyword>